<protein>
    <recommendedName>
        <fullName evidence="1">DUF1854 domain-containing protein</fullName>
    </recommendedName>
</protein>
<proteinExistence type="predicted"/>
<evidence type="ECO:0000313" key="3">
    <source>
        <dbReference type="Proteomes" id="UP000196531"/>
    </source>
</evidence>
<dbReference type="Proteomes" id="UP000196531">
    <property type="component" value="Unassembled WGS sequence"/>
</dbReference>
<dbReference type="InterPro" id="IPR015005">
    <property type="entry name" value="DUF1854"/>
</dbReference>
<dbReference type="AlphaFoldDB" id="A0A1Y5FCC3"/>
<reference evidence="3" key="1">
    <citation type="journal article" date="2017" name="Proc. Natl. Acad. Sci. U.S.A.">
        <title>Simulation of Deepwater Horizon oil plume reveals substrate specialization within a complex community of hydrocarbon-degraders.</title>
        <authorList>
            <person name="Hu P."/>
            <person name="Dubinsky E.A."/>
            <person name="Probst A.J."/>
            <person name="Wang J."/>
            <person name="Sieber C.M.K."/>
            <person name="Tom L.M."/>
            <person name="Gardinali P."/>
            <person name="Banfield J.F."/>
            <person name="Atlas R.M."/>
            <person name="Andersen G.L."/>
        </authorList>
    </citation>
    <scope>NUCLEOTIDE SEQUENCE [LARGE SCALE GENOMIC DNA]</scope>
</reference>
<organism evidence="2 3">
    <name type="scientific">Halobacteriovorax marinus</name>
    <dbReference type="NCBI Taxonomy" id="97084"/>
    <lineage>
        <taxon>Bacteria</taxon>
        <taxon>Pseudomonadati</taxon>
        <taxon>Bdellovibrionota</taxon>
        <taxon>Bacteriovoracia</taxon>
        <taxon>Bacteriovoracales</taxon>
        <taxon>Halobacteriovoraceae</taxon>
        <taxon>Halobacteriovorax</taxon>
    </lineage>
</organism>
<accession>A0A1Y5FCC3</accession>
<gene>
    <name evidence="2" type="ORF">A9Q84_02095</name>
</gene>
<evidence type="ECO:0000259" key="1">
    <source>
        <dbReference type="Pfam" id="PF08909"/>
    </source>
</evidence>
<feature type="domain" description="DUF1854" evidence="1">
    <location>
        <begin position="20"/>
        <end position="140"/>
    </location>
</feature>
<dbReference type="EMBL" id="MAAO01000002">
    <property type="protein sequence ID" value="OUR99842.1"/>
    <property type="molecule type" value="Genomic_DNA"/>
</dbReference>
<sequence>MFKEQANGQLYFKGKEVTLHPCFPSQDRMSCISILDDDQNEVFFLKSLNELEVEQQEIVVKHLYIEELGHEITKILEIVEEIELRKFLVETRSGIATFYMRSEEWPNKVRDDHFQFLDIHGDIFYIKELLSLDTKSQKRVSPFIN</sequence>
<comment type="caution">
    <text evidence="2">The sequence shown here is derived from an EMBL/GenBank/DDBJ whole genome shotgun (WGS) entry which is preliminary data.</text>
</comment>
<dbReference type="Pfam" id="PF08909">
    <property type="entry name" value="DUF1854"/>
    <property type="match status" value="1"/>
</dbReference>
<evidence type="ECO:0000313" key="2">
    <source>
        <dbReference type="EMBL" id="OUR99842.1"/>
    </source>
</evidence>
<name>A0A1Y5FCC3_9BACT</name>